<proteinExistence type="inferred from homology"/>
<evidence type="ECO:0000256" key="3">
    <source>
        <dbReference type="ARBA" id="ARBA00022801"/>
    </source>
</evidence>
<dbReference type="Proteomes" id="UP000443090">
    <property type="component" value="Unassembled WGS sequence"/>
</dbReference>
<dbReference type="InterPro" id="IPR016130">
    <property type="entry name" value="Tyr_Pase_AS"/>
</dbReference>
<evidence type="ECO:0000259" key="6">
    <source>
        <dbReference type="PROSITE" id="PS50056"/>
    </source>
</evidence>
<organism evidence="7 8">
    <name type="scientific">Lachnellula occidentalis</name>
    <dbReference type="NCBI Taxonomy" id="215460"/>
    <lineage>
        <taxon>Eukaryota</taxon>
        <taxon>Fungi</taxon>
        <taxon>Dikarya</taxon>
        <taxon>Ascomycota</taxon>
        <taxon>Pezizomycotina</taxon>
        <taxon>Leotiomycetes</taxon>
        <taxon>Helotiales</taxon>
        <taxon>Lachnaceae</taxon>
        <taxon>Lachnellula</taxon>
    </lineage>
</organism>
<dbReference type="InterPro" id="IPR029021">
    <property type="entry name" value="Prot-tyrosine_phosphatase-like"/>
</dbReference>
<reference evidence="7 8" key="1">
    <citation type="submission" date="2018-05" db="EMBL/GenBank/DDBJ databases">
        <title>Genome sequencing and assembly of the regulated plant pathogen Lachnellula willkommii and related sister species for the development of diagnostic species identification markers.</title>
        <authorList>
            <person name="Giroux E."/>
            <person name="Bilodeau G."/>
        </authorList>
    </citation>
    <scope>NUCLEOTIDE SEQUENCE [LARGE SCALE GENOMIC DNA]</scope>
    <source>
        <strain evidence="7 8">CBS 160.35</strain>
    </source>
</reference>
<dbReference type="SMART" id="SM00195">
    <property type="entry name" value="DSPc"/>
    <property type="match status" value="1"/>
</dbReference>
<dbReference type="PANTHER" id="PTHR10159">
    <property type="entry name" value="DUAL SPECIFICITY PROTEIN PHOSPHATASE"/>
    <property type="match status" value="1"/>
</dbReference>
<keyword evidence="4" id="KW-0904">Protein phosphatase</keyword>
<feature type="domain" description="Tyrosine-protein phosphatase" evidence="5">
    <location>
        <begin position="5"/>
        <end position="138"/>
    </location>
</feature>
<evidence type="ECO:0000256" key="2">
    <source>
        <dbReference type="ARBA" id="ARBA00013064"/>
    </source>
</evidence>
<dbReference type="InterPro" id="IPR000340">
    <property type="entry name" value="Dual-sp_phosphatase_cat-dom"/>
</dbReference>
<dbReference type="GO" id="GO:0005737">
    <property type="term" value="C:cytoplasm"/>
    <property type="evidence" value="ECO:0007669"/>
    <property type="project" value="TreeGrafter"/>
</dbReference>
<dbReference type="CDD" id="cd14498">
    <property type="entry name" value="DSP"/>
    <property type="match status" value="1"/>
</dbReference>
<gene>
    <name evidence="7" type="primary">MKP-4</name>
    <name evidence="7" type="ORF">LOCC1_G008154</name>
</gene>
<dbReference type="EMBL" id="QGMI01001014">
    <property type="protein sequence ID" value="TVY35203.1"/>
    <property type="molecule type" value="Genomic_DNA"/>
</dbReference>
<dbReference type="InterPro" id="IPR020422">
    <property type="entry name" value="TYR_PHOSPHATASE_DUAL_dom"/>
</dbReference>
<dbReference type="PANTHER" id="PTHR10159:SF519">
    <property type="entry name" value="DUAL SPECIFICITY PROTEIN PHOSPHATASE MPK3"/>
    <property type="match status" value="1"/>
</dbReference>
<feature type="domain" description="Tyrosine specific protein phosphatases" evidence="6">
    <location>
        <begin position="59"/>
        <end position="116"/>
    </location>
</feature>
<dbReference type="InterPro" id="IPR000387">
    <property type="entry name" value="Tyr_Pase_dom"/>
</dbReference>
<dbReference type="PROSITE" id="PS00383">
    <property type="entry name" value="TYR_PHOSPHATASE_1"/>
    <property type="match status" value="1"/>
</dbReference>
<accession>A0A8H8U9B3</accession>
<protein>
    <recommendedName>
        <fullName evidence="2">protein-tyrosine-phosphatase</fullName>
        <ecNumber evidence="2">3.1.3.48</ecNumber>
    </recommendedName>
</protein>
<evidence type="ECO:0000256" key="1">
    <source>
        <dbReference type="ARBA" id="ARBA00008601"/>
    </source>
</evidence>
<evidence type="ECO:0000313" key="8">
    <source>
        <dbReference type="Proteomes" id="UP000443090"/>
    </source>
</evidence>
<evidence type="ECO:0000259" key="5">
    <source>
        <dbReference type="PROSITE" id="PS50054"/>
    </source>
</evidence>
<name>A0A8H8U9B3_9HELO</name>
<dbReference type="Gene3D" id="3.90.190.10">
    <property type="entry name" value="Protein tyrosine phosphatase superfamily"/>
    <property type="match status" value="1"/>
</dbReference>
<evidence type="ECO:0000256" key="4">
    <source>
        <dbReference type="ARBA" id="ARBA00022912"/>
    </source>
</evidence>
<dbReference type="GO" id="GO:0043409">
    <property type="term" value="P:negative regulation of MAPK cascade"/>
    <property type="evidence" value="ECO:0007669"/>
    <property type="project" value="TreeGrafter"/>
</dbReference>
<comment type="similarity">
    <text evidence="1">Belongs to the protein-tyrosine phosphatase family. Non-receptor class dual specificity subfamily.</text>
</comment>
<comment type="caution">
    <text evidence="7">The sequence shown here is derived from an EMBL/GenBank/DDBJ whole genome shotgun (WGS) entry which is preliminary data.</text>
</comment>
<dbReference type="PROSITE" id="PS50054">
    <property type="entry name" value="TYR_PHOSPHATASE_DUAL"/>
    <property type="match status" value="1"/>
</dbReference>
<dbReference type="AlphaFoldDB" id="A0A8H8U9B3"/>
<dbReference type="SUPFAM" id="SSF52799">
    <property type="entry name" value="(Phosphotyrosine protein) phosphatases II"/>
    <property type="match status" value="1"/>
</dbReference>
<keyword evidence="3" id="KW-0378">Hydrolase</keyword>
<dbReference type="GO" id="GO:0004725">
    <property type="term" value="F:protein tyrosine phosphatase activity"/>
    <property type="evidence" value="ECO:0007669"/>
    <property type="project" value="UniProtKB-EC"/>
</dbReference>
<keyword evidence="8" id="KW-1185">Reference proteome</keyword>
<sequence length="221" mass="24999">MPETFPRFEILPHLFLSKFPDTIPTDITHVLNMCTQPHPLDASREYLHIPLDDIDNIGPHISAIVMYIEHALRDNGAVLVHCALGLNRSAAAIISYLCHRNGTTAKQALEFVKEKKADVQPSALFLRQIDRYFCREGKSEDPLVGFHQRLQQRKLQALADSGDSYKEAEERAQDLIKLNRDRLQPPNPLMDLRTSTAPESSVNLFGATLYKPGILYPVTRD</sequence>
<dbReference type="EC" id="3.1.3.48" evidence="2"/>
<evidence type="ECO:0000313" key="7">
    <source>
        <dbReference type="EMBL" id="TVY35203.1"/>
    </source>
</evidence>
<dbReference type="Pfam" id="PF00782">
    <property type="entry name" value="DSPc"/>
    <property type="match status" value="1"/>
</dbReference>
<dbReference type="PROSITE" id="PS50056">
    <property type="entry name" value="TYR_PHOSPHATASE_2"/>
    <property type="match status" value="1"/>
</dbReference>
<dbReference type="OrthoDB" id="10252009at2759"/>